<feature type="transmembrane region" description="Helical" evidence="7">
    <location>
        <begin position="88"/>
        <end position="106"/>
    </location>
</feature>
<name>A0A926ICM2_9FIRM</name>
<sequence>MKQLKYETKRKFHGFVFILPWLIGFIMFFAVPLVNTVVYSFNEVSVREQGGMNLEYSGIQNYIDLFQKEVTTANEQVLRLLVEENQQMIINVPLIVIFSLFLALIINAKFPGRGAVRVIFFLPIILGLDIVMSMMQLDTGMMGQAAATTSAFADASIAESILKFTGLPAEAIVFIKDIINNIFTLITQSGVQTLILLAGLQSITPSMYEVAKIEGATSYETFWKVTIPAIANIIFFASIYTLIDVFLRSPITKEIHQFAFLKSKIGVGSALSVIFILNAVVLLGLISWFLKKVVKLDYGK</sequence>
<dbReference type="RefSeq" id="WP_177671289.1">
    <property type="nucleotide sequence ID" value="NZ_JACRSY010000001.1"/>
</dbReference>
<proteinExistence type="predicted"/>
<dbReference type="Gene3D" id="1.10.3720.10">
    <property type="entry name" value="MetI-like"/>
    <property type="match status" value="1"/>
</dbReference>
<comment type="subcellular location">
    <subcellularLocation>
        <location evidence="1">Cell membrane</location>
        <topology evidence="1">Multi-pass membrane protein</topology>
    </subcellularLocation>
</comment>
<evidence type="ECO:0000256" key="2">
    <source>
        <dbReference type="ARBA" id="ARBA00022448"/>
    </source>
</evidence>
<feature type="transmembrane region" description="Helical" evidence="7">
    <location>
        <begin position="225"/>
        <end position="247"/>
    </location>
</feature>
<evidence type="ECO:0000256" key="5">
    <source>
        <dbReference type="ARBA" id="ARBA00022989"/>
    </source>
</evidence>
<organism evidence="8 9">
    <name type="scientific">Zhenhengia yiwuensis</name>
    <dbReference type="NCBI Taxonomy" id="2763666"/>
    <lineage>
        <taxon>Bacteria</taxon>
        <taxon>Bacillati</taxon>
        <taxon>Bacillota</taxon>
        <taxon>Clostridia</taxon>
        <taxon>Lachnospirales</taxon>
        <taxon>Lachnospiraceae</taxon>
        <taxon>Zhenhengia</taxon>
    </lineage>
</organism>
<dbReference type="Proteomes" id="UP000655830">
    <property type="component" value="Unassembled WGS sequence"/>
</dbReference>
<dbReference type="AlphaFoldDB" id="A0A926ICM2"/>
<keyword evidence="9" id="KW-1185">Reference proteome</keyword>
<protein>
    <submittedName>
        <fullName evidence="8">Sugar ABC transporter permease</fullName>
    </submittedName>
</protein>
<evidence type="ECO:0000313" key="9">
    <source>
        <dbReference type="Proteomes" id="UP000655830"/>
    </source>
</evidence>
<evidence type="ECO:0000256" key="7">
    <source>
        <dbReference type="SAM" id="Phobius"/>
    </source>
</evidence>
<dbReference type="GO" id="GO:0005886">
    <property type="term" value="C:plasma membrane"/>
    <property type="evidence" value="ECO:0007669"/>
    <property type="project" value="UniProtKB-SubCell"/>
</dbReference>
<accession>A0A926ICM2</accession>
<dbReference type="PANTHER" id="PTHR43227">
    <property type="entry name" value="BLL4140 PROTEIN"/>
    <property type="match status" value="1"/>
</dbReference>
<reference evidence="8" key="1">
    <citation type="submission" date="2020-08" db="EMBL/GenBank/DDBJ databases">
        <title>Genome public.</title>
        <authorList>
            <person name="Liu C."/>
            <person name="Sun Q."/>
        </authorList>
    </citation>
    <scope>NUCLEOTIDE SEQUENCE</scope>
    <source>
        <strain evidence="8">NSJ-12</strain>
    </source>
</reference>
<gene>
    <name evidence="8" type="ORF">H8718_00195</name>
</gene>
<dbReference type="InterPro" id="IPR050809">
    <property type="entry name" value="UgpAE/MalFG_permease"/>
</dbReference>
<dbReference type="SUPFAM" id="SSF161098">
    <property type="entry name" value="MetI-like"/>
    <property type="match status" value="1"/>
</dbReference>
<evidence type="ECO:0000313" key="8">
    <source>
        <dbReference type="EMBL" id="MBC8577959.1"/>
    </source>
</evidence>
<keyword evidence="6 7" id="KW-0472">Membrane</keyword>
<evidence type="ECO:0000256" key="1">
    <source>
        <dbReference type="ARBA" id="ARBA00004651"/>
    </source>
</evidence>
<evidence type="ECO:0000256" key="6">
    <source>
        <dbReference type="ARBA" id="ARBA00023136"/>
    </source>
</evidence>
<feature type="transmembrane region" description="Helical" evidence="7">
    <location>
        <begin position="267"/>
        <end position="290"/>
    </location>
</feature>
<dbReference type="InterPro" id="IPR035906">
    <property type="entry name" value="MetI-like_sf"/>
</dbReference>
<keyword evidence="3" id="KW-1003">Cell membrane</keyword>
<feature type="transmembrane region" description="Helical" evidence="7">
    <location>
        <begin position="118"/>
        <end position="137"/>
    </location>
</feature>
<feature type="transmembrane region" description="Helical" evidence="7">
    <location>
        <begin position="12"/>
        <end position="34"/>
    </location>
</feature>
<comment type="caution">
    <text evidence="8">The sequence shown here is derived from an EMBL/GenBank/DDBJ whole genome shotgun (WGS) entry which is preliminary data.</text>
</comment>
<keyword evidence="2" id="KW-0813">Transport</keyword>
<dbReference type="PANTHER" id="PTHR43227:SF3">
    <property type="entry name" value="BINDING-PROTEIN-DEPENDENT TRANSPORT SYSTEMS INNER MEMBRANE COMPONENT"/>
    <property type="match status" value="1"/>
</dbReference>
<evidence type="ECO:0000256" key="4">
    <source>
        <dbReference type="ARBA" id="ARBA00022692"/>
    </source>
</evidence>
<evidence type="ECO:0000256" key="3">
    <source>
        <dbReference type="ARBA" id="ARBA00022475"/>
    </source>
</evidence>
<dbReference type="EMBL" id="JACRSY010000001">
    <property type="protein sequence ID" value="MBC8577959.1"/>
    <property type="molecule type" value="Genomic_DNA"/>
</dbReference>
<keyword evidence="5 7" id="KW-1133">Transmembrane helix</keyword>
<keyword evidence="4 7" id="KW-0812">Transmembrane</keyword>